<dbReference type="AlphaFoldDB" id="A0A2S7KA34"/>
<evidence type="ECO:0000256" key="1">
    <source>
        <dbReference type="SAM" id="MobiDB-lite"/>
    </source>
</evidence>
<feature type="region of interest" description="Disordered" evidence="1">
    <location>
        <begin position="1"/>
        <end position="20"/>
    </location>
</feature>
<gene>
    <name evidence="2" type="ORF">CW354_00345</name>
</gene>
<feature type="compositionally biased region" description="Basic and acidic residues" evidence="1">
    <location>
        <begin position="1"/>
        <end position="11"/>
    </location>
</feature>
<evidence type="ECO:0000313" key="2">
    <source>
        <dbReference type="EMBL" id="PQA89362.1"/>
    </source>
</evidence>
<name>A0A2S7KA34_9PROT</name>
<proteinExistence type="predicted"/>
<sequence>MYGEKAMDATKKKAVSASDADLSEDLAALRKDLAALRDDVVALGAKSAVDAGEAVEDNVSKVRTQAEKFISSADKEGRAAMSEVEKNVRENPVASLGAAAALGFLVGRVILRK</sequence>
<evidence type="ECO:0008006" key="4">
    <source>
        <dbReference type="Google" id="ProtNLM"/>
    </source>
</evidence>
<accession>A0A2S7KA34</accession>
<protein>
    <recommendedName>
        <fullName evidence="4">DUF883 domain-containing protein</fullName>
    </recommendedName>
</protein>
<comment type="caution">
    <text evidence="2">The sequence shown here is derived from an EMBL/GenBank/DDBJ whole genome shotgun (WGS) entry which is preliminary data.</text>
</comment>
<dbReference type="EMBL" id="PJCH01000001">
    <property type="protein sequence ID" value="PQA89362.1"/>
    <property type="molecule type" value="Genomic_DNA"/>
</dbReference>
<dbReference type="Proteomes" id="UP000239504">
    <property type="component" value="Unassembled WGS sequence"/>
</dbReference>
<organism evidence="2 3">
    <name type="scientific">Hyphococcus luteus</name>
    <dbReference type="NCBI Taxonomy" id="2058213"/>
    <lineage>
        <taxon>Bacteria</taxon>
        <taxon>Pseudomonadati</taxon>
        <taxon>Pseudomonadota</taxon>
        <taxon>Alphaproteobacteria</taxon>
        <taxon>Parvularculales</taxon>
        <taxon>Parvularculaceae</taxon>
        <taxon>Hyphococcus</taxon>
    </lineage>
</organism>
<reference evidence="2 3" key="1">
    <citation type="submission" date="2017-12" db="EMBL/GenBank/DDBJ databases">
        <authorList>
            <person name="Hurst M.R.H."/>
        </authorList>
    </citation>
    <scope>NUCLEOTIDE SEQUENCE [LARGE SCALE GENOMIC DNA]</scope>
    <source>
        <strain evidence="2 3">SY-3-19</strain>
    </source>
</reference>
<evidence type="ECO:0000313" key="3">
    <source>
        <dbReference type="Proteomes" id="UP000239504"/>
    </source>
</evidence>
<keyword evidence="3" id="KW-1185">Reference proteome</keyword>
<dbReference type="RefSeq" id="WP_104828064.1">
    <property type="nucleotide sequence ID" value="NZ_PJCH01000001.1"/>
</dbReference>